<name>A0A0F7L4L7_9VIRU</name>
<reference evidence="1" key="2">
    <citation type="submission" date="2015-03" db="EMBL/GenBank/DDBJ databases">
        <authorList>
            <person name="Chow C.-E.T."/>
            <person name="Winget D.M."/>
            <person name="White R.A.III."/>
            <person name="Hallam S.J."/>
            <person name="Suttle C.A."/>
        </authorList>
    </citation>
    <scope>NUCLEOTIDE SEQUENCE</scope>
    <source>
        <strain evidence="1">Anoxic3_1</strain>
    </source>
</reference>
<sequence>MAPATRRGCQRPRPIRQRDLPAHVGRAYPRFYGCLYHCGGEQVSAFIVDRDTMQRVIFAAYTLTRGDYHRNLPESMKAKTPAQVAKLWARLFRLNAEAVSQRYGEPPSETPPMGGECAVKSITQAYASIRCLIYQCSEGDVPDRPLYNDLVELRKLTAEHIVMGSREFQRAEW</sequence>
<proteinExistence type="predicted"/>
<evidence type="ECO:0000313" key="1">
    <source>
        <dbReference type="EMBL" id="AKH45916.1"/>
    </source>
</evidence>
<dbReference type="EMBL" id="KR029577">
    <property type="protein sequence ID" value="AKH45916.1"/>
    <property type="molecule type" value="Genomic_DNA"/>
</dbReference>
<accession>A0A0F7L4L7</accession>
<organism evidence="1">
    <name type="scientific">uncultured marine virus</name>
    <dbReference type="NCBI Taxonomy" id="186617"/>
    <lineage>
        <taxon>Viruses</taxon>
        <taxon>environmental samples</taxon>
    </lineage>
</organism>
<reference evidence="1" key="1">
    <citation type="journal article" date="2015" name="Front. Microbiol.">
        <title>Combining genomic sequencing methods to explore viral diversity and reveal potential virus-host interactions.</title>
        <authorList>
            <person name="Chow C.E."/>
            <person name="Winget D.M."/>
            <person name="White R.A.III."/>
            <person name="Hallam S.J."/>
            <person name="Suttle C.A."/>
        </authorList>
    </citation>
    <scope>NUCLEOTIDE SEQUENCE</scope>
    <source>
        <strain evidence="1">Anoxic3_1</strain>
    </source>
</reference>
<protein>
    <submittedName>
        <fullName evidence="1">Uncharacterized protein</fullName>
    </submittedName>
</protein>